<evidence type="ECO:0000313" key="1">
    <source>
        <dbReference type="EMBL" id="QJA64136.1"/>
    </source>
</evidence>
<reference evidence="2" key="1">
    <citation type="submission" date="2020-03" db="EMBL/GenBank/DDBJ databases">
        <title>The deep terrestrial virosphere.</title>
        <authorList>
            <person name="Holmfeldt K."/>
            <person name="Nilsson E."/>
            <person name="Simone D."/>
            <person name="Lopez-Fernandez M."/>
            <person name="Wu X."/>
            <person name="de Brujin I."/>
            <person name="Lundin D."/>
            <person name="Andersson A."/>
            <person name="Bertilsson S."/>
            <person name="Dopson M."/>
        </authorList>
    </citation>
    <scope>NUCLEOTIDE SEQUENCE</scope>
    <source>
        <strain evidence="2">MM415A00409</strain>
        <strain evidence="1">MM415B00536</strain>
    </source>
</reference>
<dbReference type="EMBL" id="MT142486">
    <property type="protein sequence ID" value="QJA82385.1"/>
    <property type="molecule type" value="Genomic_DNA"/>
</dbReference>
<sequence length="340" mass="37214">MATQYYNANVYNRDTGEKGMWYYSGMDEAQAQAAANAGGGTYRQVEGDIPDYSGGLYPGAGEAMRPTYNNDYSGVITPITPITPSSSDPWDPLTPLSPGANAGTPYHGQKKTGSNGTIFMWDSGLNDWVPESEWGGGDIREPNFNDPNDPLSIGSNIPTNTYPIGSPEWWEMVQMERNPNNPDYSTGYMKALGLMGRQQLNPWEQYQANAYGDLSNLWGQGNTMAAMGYGGMKTDPFMANWGAQMAQDPSQMYGYARNMLNNVMGMTPDQRGQVGMMGGEGNFADVLRMGLQSTMGGAAASSLAKQVPILQQQYLAENPQSKGPSFIDYLRTKYNLDEWL</sequence>
<proteinExistence type="predicted"/>
<gene>
    <name evidence="2" type="ORF">MM415A00409_0011</name>
    <name evidence="1" type="ORF">MM415B00536_0037</name>
</gene>
<dbReference type="AlphaFoldDB" id="A0A6M3KLW5"/>
<protein>
    <submittedName>
        <fullName evidence="2">Uncharacterized protein</fullName>
    </submittedName>
</protein>
<accession>A0A6M3KLW5</accession>
<name>A0A6M3KLW5_9ZZZZ</name>
<organism evidence="2">
    <name type="scientific">viral metagenome</name>
    <dbReference type="NCBI Taxonomy" id="1070528"/>
    <lineage>
        <taxon>unclassified sequences</taxon>
        <taxon>metagenomes</taxon>
        <taxon>organismal metagenomes</taxon>
    </lineage>
</organism>
<dbReference type="EMBL" id="MT141513">
    <property type="protein sequence ID" value="QJA64136.1"/>
    <property type="molecule type" value="Genomic_DNA"/>
</dbReference>
<evidence type="ECO:0000313" key="2">
    <source>
        <dbReference type="EMBL" id="QJA82385.1"/>
    </source>
</evidence>